<dbReference type="Proteomes" id="UP000006643">
    <property type="component" value="Unassembled WGS sequence"/>
</dbReference>
<dbReference type="EMBL" id="DS028204">
    <property type="protein sequence ID" value="EEY69626.1"/>
    <property type="molecule type" value="Genomic_DNA"/>
</dbReference>
<evidence type="ECO:0000313" key="2">
    <source>
        <dbReference type="EMBL" id="EEY69626.1"/>
    </source>
</evidence>
<dbReference type="VEuPathDB" id="FungiDB:PITG_19218"/>
<dbReference type="GeneID" id="9467354"/>
<accession>D0NZR1</accession>
<evidence type="ECO:0000256" key="1">
    <source>
        <dbReference type="SAM" id="MobiDB-lite"/>
    </source>
</evidence>
<dbReference type="AlphaFoldDB" id="D0NZR1"/>
<feature type="compositionally biased region" description="Polar residues" evidence="1">
    <location>
        <begin position="44"/>
        <end position="66"/>
    </location>
</feature>
<keyword evidence="3" id="KW-1185">Reference proteome</keyword>
<reference evidence="3" key="1">
    <citation type="journal article" date="2009" name="Nature">
        <title>Genome sequence and analysis of the Irish potato famine pathogen Phytophthora infestans.</title>
        <authorList>
            <consortium name="The Broad Institute Genome Sequencing Platform"/>
            <person name="Haas B.J."/>
            <person name="Kamoun S."/>
            <person name="Zody M.C."/>
            <person name="Jiang R.H."/>
            <person name="Handsaker R.E."/>
            <person name="Cano L.M."/>
            <person name="Grabherr M."/>
            <person name="Kodira C.D."/>
            <person name="Raffaele S."/>
            <person name="Torto-Alalibo T."/>
            <person name="Bozkurt T.O."/>
            <person name="Ah-Fong A.M."/>
            <person name="Alvarado L."/>
            <person name="Anderson V.L."/>
            <person name="Armstrong M.R."/>
            <person name="Avrova A."/>
            <person name="Baxter L."/>
            <person name="Beynon J."/>
            <person name="Boevink P.C."/>
            <person name="Bollmann S.R."/>
            <person name="Bos J.I."/>
            <person name="Bulone V."/>
            <person name="Cai G."/>
            <person name="Cakir C."/>
            <person name="Carrington J.C."/>
            <person name="Chawner M."/>
            <person name="Conti L."/>
            <person name="Costanzo S."/>
            <person name="Ewan R."/>
            <person name="Fahlgren N."/>
            <person name="Fischbach M.A."/>
            <person name="Fugelstad J."/>
            <person name="Gilroy E.M."/>
            <person name="Gnerre S."/>
            <person name="Green P.J."/>
            <person name="Grenville-Briggs L.J."/>
            <person name="Griffith J."/>
            <person name="Grunwald N.J."/>
            <person name="Horn K."/>
            <person name="Horner N.R."/>
            <person name="Hu C.H."/>
            <person name="Huitema E."/>
            <person name="Jeong D.H."/>
            <person name="Jones A.M."/>
            <person name="Jones J.D."/>
            <person name="Jones R.W."/>
            <person name="Karlsson E.K."/>
            <person name="Kunjeti S.G."/>
            <person name="Lamour K."/>
            <person name="Liu Z."/>
            <person name="Ma L."/>
            <person name="Maclean D."/>
            <person name="Chibucos M.C."/>
            <person name="McDonald H."/>
            <person name="McWalters J."/>
            <person name="Meijer H.J."/>
            <person name="Morgan W."/>
            <person name="Morris P.F."/>
            <person name="Munro C.A."/>
            <person name="O'Neill K."/>
            <person name="Ospina-Giraldo M."/>
            <person name="Pinzon A."/>
            <person name="Pritchard L."/>
            <person name="Ramsahoye B."/>
            <person name="Ren Q."/>
            <person name="Restrepo S."/>
            <person name="Roy S."/>
            <person name="Sadanandom A."/>
            <person name="Savidor A."/>
            <person name="Schornack S."/>
            <person name="Schwartz D.C."/>
            <person name="Schumann U.D."/>
            <person name="Schwessinger B."/>
            <person name="Seyer L."/>
            <person name="Sharpe T."/>
            <person name="Silvar C."/>
            <person name="Song J."/>
            <person name="Studholme D.J."/>
            <person name="Sykes S."/>
            <person name="Thines M."/>
            <person name="van de Vondervoort P.J."/>
            <person name="Phuntumart V."/>
            <person name="Wawra S."/>
            <person name="Weide R."/>
            <person name="Win J."/>
            <person name="Young C."/>
            <person name="Zhou S."/>
            <person name="Fry W."/>
            <person name="Meyers B.C."/>
            <person name="van West P."/>
            <person name="Ristaino J."/>
            <person name="Govers F."/>
            <person name="Birch P.R."/>
            <person name="Whisson S.C."/>
            <person name="Judelson H.S."/>
            <person name="Nusbaum C."/>
        </authorList>
    </citation>
    <scope>NUCLEOTIDE SEQUENCE [LARGE SCALE GENOMIC DNA]</scope>
    <source>
        <strain evidence="3">T30-4</strain>
    </source>
</reference>
<dbReference type="RefSeq" id="XP_002997125.1">
    <property type="nucleotide sequence ID" value="XM_002997079.1"/>
</dbReference>
<name>D0NZR1_PHYIT</name>
<feature type="region of interest" description="Disordered" evidence="1">
    <location>
        <begin position="42"/>
        <end position="66"/>
    </location>
</feature>
<organism evidence="2 3">
    <name type="scientific">Phytophthora infestans (strain T30-4)</name>
    <name type="common">Potato late blight agent</name>
    <dbReference type="NCBI Taxonomy" id="403677"/>
    <lineage>
        <taxon>Eukaryota</taxon>
        <taxon>Sar</taxon>
        <taxon>Stramenopiles</taxon>
        <taxon>Oomycota</taxon>
        <taxon>Peronosporomycetes</taxon>
        <taxon>Peronosporales</taxon>
        <taxon>Peronosporaceae</taxon>
        <taxon>Phytophthora</taxon>
    </lineage>
</organism>
<dbReference type="InParanoid" id="D0NZR1"/>
<proteinExistence type="predicted"/>
<evidence type="ECO:0000313" key="3">
    <source>
        <dbReference type="Proteomes" id="UP000006643"/>
    </source>
</evidence>
<dbReference type="KEGG" id="pif:PITG_19218"/>
<protein>
    <submittedName>
        <fullName evidence="2">Uncharacterized protein</fullName>
    </submittedName>
</protein>
<dbReference type="HOGENOM" id="CLU_2325292_0_0_1"/>
<sequence length="99" mass="11193">MARSSDYLNEKKGITGTRCVKKFTNSDSRIPVRSSAMHDAMDNMSRQSNGDIMVNMDNNNPSHTMETKKSSYFQRNTHIKKRNSLHSLGSWNVPSHCGS</sequence>
<gene>
    <name evidence="2" type="ORF">PITG_19218</name>
</gene>